<organism evidence="2 3">
    <name type="scientific">Eumeta variegata</name>
    <name type="common">Bagworm moth</name>
    <name type="synonym">Eumeta japonica</name>
    <dbReference type="NCBI Taxonomy" id="151549"/>
    <lineage>
        <taxon>Eukaryota</taxon>
        <taxon>Metazoa</taxon>
        <taxon>Ecdysozoa</taxon>
        <taxon>Arthropoda</taxon>
        <taxon>Hexapoda</taxon>
        <taxon>Insecta</taxon>
        <taxon>Pterygota</taxon>
        <taxon>Neoptera</taxon>
        <taxon>Endopterygota</taxon>
        <taxon>Lepidoptera</taxon>
        <taxon>Glossata</taxon>
        <taxon>Ditrysia</taxon>
        <taxon>Tineoidea</taxon>
        <taxon>Psychidae</taxon>
        <taxon>Oiketicinae</taxon>
        <taxon>Eumeta</taxon>
    </lineage>
</organism>
<gene>
    <name evidence="2" type="ORF">EVAR_89722_1</name>
</gene>
<evidence type="ECO:0000256" key="1">
    <source>
        <dbReference type="SAM" id="MobiDB-lite"/>
    </source>
</evidence>
<evidence type="ECO:0000313" key="2">
    <source>
        <dbReference type="EMBL" id="GBP70408.1"/>
    </source>
</evidence>
<proteinExistence type="predicted"/>
<keyword evidence="3" id="KW-1185">Reference proteome</keyword>
<feature type="compositionally biased region" description="Basic and acidic residues" evidence="1">
    <location>
        <begin position="35"/>
        <end position="46"/>
    </location>
</feature>
<sequence length="197" mass="21508">MFPKTGGESRSGARREMFWQRWLRNTSLLQRRHKWTEGGHRSKSETRSSSPTRHTLHVAEEHRRTGLQGSTGRVQWWTFARPMDAETTNCAPGGPAYRSGVVARSDRGGLLTAELRPPCAAVAAGEGCAGVGPLIGRAVRRRAHLRKSRALSATAVCIRARPAVSPPSTADEETLSLLSSERVLVRPPPAVSLTVQK</sequence>
<feature type="region of interest" description="Disordered" evidence="1">
    <location>
        <begin position="33"/>
        <end position="67"/>
    </location>
</feature>
<dbReference type="Proteomes" id="UP000299102">
    <property type="component" value="Unassembled WGS sequence"/>
</dbReference>
<protein>
    <submittedName>
        <fullName evidence="2">Uncharacterized protein</fullName>
    </submittedName>
</protein>
<comment type="caution">
    <text evidence="2">The sequence shown here is derived from an EMBL/GenBank/DDBJ whole genome shotgun (WGS) entry which is preliminary data.</text>
</comment>
<accession>A0A4C1Y3E8</accession>
<evidence type="ECO:0000313" key="3">
    <source>
        <dbReference type="Proteomes" id="UP000299102"/>
    </source>
</evidence>
<dbReference type="AlphaFoldDB" id="A0A4C1Y3E8"/>
<dbReference type="EMBL" id="BGZK01001073">
    <property type="protein sequence ID" value="GBP70408.1"/>
    <property type="molecule type" value="Genomic_DNA"/>
</dbReference>
<name>A0A4C1Y3E8_EUMVA</name>
<reference evidence="2 3" key="1">
    <citation type="journal article" date="2019" name="Commun. Biol.">
        <title>The bagworm genome reveals a unique fibroin gene that provides high tensile strength.</title>
        <authorList>
            <person name="Kono N."/>
            <person name="Nakamura H."/>
            <person name="Ohtoshi R."/>
            <person name="Tomita M."/>
            <person name="Numata K."/>
            <person name="Arakawa K."/>
        </authorList>
    </citation>
    <scope>NUCLEOTIDE SEQUENCE [LARGE SCALE GENOMIC DNA]</scope>
</reference>